<feature type="transmembrane region" description="Helical" evidence="3">
    <location>
        <begin position="371"/>
        <end position="391"/>
    </location>
</feature>
<dbReference type="EMBL" id="JAHLQO010000001">
    <property type="protein sequence ID" value="MBU5668540.1"/>
    <property type="molecule type" value="Genomic_DNA"/>
</dbReference>
<feature type="transmembrane region" description="Helical" evidence="3">
    <location>
        <begin position="432"/>
        <end position="451"/>
    </location>
</feature>
<dbReference type="Proteomes" id="UP000783742">
    <property type="component" value="Unassembled WGS sequence"/>
</dbReference>
<keyword evidence="3" id="KW-1133">Transmembrane helix</keyword>
<evidence type="ECO:0000313" key="5">
    <source>
        <dbReference type="Proteomes" id="UP000783742"/>
    </source>
</evidence>
<dbReference type="InterPro" id="IPR011849">
    <property type="entry name" value="Na/pantothenate_symporter"/>
</dbReference>
<feature type="transmembrane region" description="Helical" evidence="3">
    <location>
        <begin position="457"/>
        <end position="475"/>
    </location>
</feature>
<dbReference type="NCBIfam" id="TIGR00813">
    <property type="entry name" value="sss"/>
    <property type="match status" value="1"/>
</dbReference>
<dbReference type="PROSITE" id="PS50283">
    <property type="entry name" value="NA_SOLUT_SYMP_3"/>
    <property type="match status" value="1"/>
</dbReference>
<evidence type="ECO:0000313" key="4">
    <source>
        <dbReference type="EMBL" id="MBU5668540.1"/>
    </source>
</evidence>
<dbReference type="PROSITE" id="PS00456">
    <property type="entry name" value="NA_SOLUT_SYMP_1"/>
    <property type="match status" value="1"/>
</dbReference>
<feature type="transmembrane region" description="Helical" evidence="3">
    <location>
        <begin position="397"/>
        <end position="420"/>
    </location>
</feature>
<accession>A0ABS6FED8</accession>
<gene>
    <name evidence="4" type="primary">panF</name>
    <name evidence="4" type="ORF">KQI68_01665</name>
</gene>
<name>A0ABS6FED8_9FIRM</name>
<comment type="caution">
    <text evidence="4">The sequence shown here is derived from an EMBL/GenBank/DDBJ whole genome shotgun (WGS) entry which is preliminary data.</text>
</comment>
<keyword evidence="3" id="KW-0472">Membrane</keyword>
<dbReference type="InterPro" id="IPR001734">
    <property type="entry name" value="Na/solute_symporter"/>
</dbReference>
<feature type="transmembrane region" description="Helical" evidence="3">
    <location>
        <begin position="322"/>
        <end position="351"/>
    </location>
</feature>
<evidence type="ECO:0000256" key="3">
    <source>
        <dbReference type="SAM" id="Phobius"/>
    </source>
</evidence>
<dbReference type="RefSeq" id="WP_216548329.1">
    <property type="nucleotide sequence ID" value="NZ_JAHLQO010000001.1"/>
</dbReference>
<dbReference type="PANTHER" id="PTHR48086:SF4">
    <property type="entry name" value="SODIUM_PANTOTHENATE SYMPORTER"/>
    <property type="match status" value="1"/>
</dbReference>
<sequence>MNNFITLIPLIVFIISMMGIGFYVNRKRQLDHGFSKDYYIGGRSLGGFTLAMTLIATYGSVSSFVGGPGMAWKVGFGWVYYSSIQIACAYLVLGVYGKKLALIARKIDAVTIPDLIRHRYNSNFLATVSAIIIVIFFITTMVAQFIGGAKLFEAATGYSYLIGLIIFGVATIIYTSVGGFKAVAITDTCCAVIMIIGTLILAAGVLNYGGGLENIMSLIETNYPNHLQPLSHESLNIPLFIGGWFLVGFCLLGLPQSVVRCFSYKDTKSVHRAMIYGTFCLGIMVIGMHIIGVLSTAVITDTSITDVDSIMPMTIMKTLPKFLAGIAICGPLSASMSTVSSLLIAASSSIVKDIYLHKKESEKDYIDYSKVSIFSTIVTFLIGIIVFVIAIKPPSVIVWINLFAFGGLEAAFFWVFYFGMFWKGANEFGAKLSMIGGTVLYLVFGALKINILGLHNIVWAIIFGLVLFVVGSKFGEKPSREIMRIYFPEKI</sequence>
<keyword evidence="3" id="KW-0812">Transmembrane</keyword>
<dbReference type="NCBIfam" id="TIGR02119">
    <property type="entry name" value="panF"/>
    <property type="match status" value="1"/>
</dbReference>
<feature type="transmembrane region" description="Helical" evidence="3">
    <location>
        <begin position="158"/>
        <end position="177"/>
    </location>
</feature>
<keyword evidence="5" id="KW-1185">Reference proteome</keyword>
<dbReference type="InterPro" id="IPR050277">
    <property type="entry name" value="Sodium:Solute_Symporter"/>
</dbReference>
<feature type="transmembrane region" description="Helical" evidence="3">
    <location>
        <begin position="189"/>
        <end position="208"/>
    </location>
</feature>
<evidence type="ECO:0000256" key="2">
    <source>
        <dbReference type="RuleBase" id="RU362091"/>
    </source>
</evidence>
<evidence type="ECO:0000256" key="1">
    <source>
        <dbReference type="ARBA" id="ARBA00022475"/>
    </source>
</evidence>
<protein>
    <submittedName>
        <fullName evidence="4">Sodium/pantothenate symporter</fullName>
    </submittedName>
</protein>
<dbReference type="CDD" id="cd10327">
    <property type="entry name" value="SLC5sbd_PanF"/>
    <property type="match status" value="1"/>
</dbReference>
<dbReference type="InterPro" id="IPR018212">
    <property type="entry name" value="Na/solute_symporter_CS"/>
</dbReference>
<proteinExistence type="inferred from homology"/>
<comment type="similarity">
    <text evidence="2">Belongs to the sodium:solute symporter (SSF) (TC 2.A.21) family.</text>
</comment>
<feature type="transmembrane region" description="Helical" evidence="3">
    <location>
        <begin position="275"/>
        <end position="299"/>
    </location>
</feature>
<feature type="transmembrane region" description="Helical" evidence="3">
    <location>
        <begin position="45"/>
        <end position="66"/>
    </location>
</feature>
<feature type="transmembrane region" description="Helical" evidence="3">
    <location>
        <begin position="235"/>
        <end position="254"/>
    </location>
</feature>
<feature type="transmembrane region" description="Helical" evidence="3">
    <location>
        <begin position="6"/>
        <end position="24"/>
    </location>
</feature>
<feature type="transmembrane region" description="Helical" evidence="3">
    <location>
        <begin position="78"/>
        <end position="96"/>
    </location>
</feature>
<dbReference type="Pfam" id="PF00474">
    <property type="entry name" value="SSF"/>
    <property type="match status" value="1"/>
</dbReference>
<organism evidence="4 5">
    <name type="scientific">Peptoniphilus ovalis</name>
    <dbReference type="NCBI Taxonomy" id="2841503"/>
    <lineage>
        <taxon>Bacteria</taxon>
        <taxon>Bacillati</taxon>
        <taxon>Bacillota</taxon>
        <taxon>Tissierellia</taxon>
        <taxon>Tissierellales</taxon>
        <taxon>Peptoniphilaceae</taxon>
        <taxon>Peptoniphilus</taxon>
    </lineage>
</organism>
<keyword evidence="1" id="KW-1003">Cell membrane</keyword>
<reference evidence="4 5" key="1">
    <citation type="submission" date="2021-06" db="EMBL/GenBank/DDBJ databases">
        <authorList>
            <person name="Sun Q."/>
            <person name="Li D."/>
        </authorList>
    </citation>
    <scope>NUCLEOTIDE SEQUENCE [LARGE SCALE GENOMIC DNA]</scope>
    <source>
        <strain evidence="4 5">MSJ-1</strain>
    </source>
</reference>
<feature type="transmembrane region" description="Helical" evidence="3">
    <location>
        <begin position="124"/>
        <end position="146"/>
    </location>
</feature>
<dbReference type="PANTHER" id="PTHR48086">
    <property type="entry name" value="SODIUM/PROLINE SYMPORTER-RELATED"/>
    <property type="match status" value="1"/>
</dbReference>